<protein>
    <submittedName>
        <fullName evidence="1">Uncharacterized protein</fullName>
    </submittedName>
</protein>
<evidence type="ECO:0000313" key="1">
    <source>
        <dbReference type="EMBL" id="KAA8520678.1"/>
    </source>
</evidence>
<accession>A0A5J4ZSG7</accession>
<dbReference type="Proteomes" id="UP000325577">
    <property type="component" value="Linkage Group LG6"/>
</dbReference>
<name>A0A5J4ZSG7_9ASTE</name>
<evidence type="ECO:0000313" key="2">
    <source>
        <dbReference type="Proteomes" id="UP000325577"/>
    </source>
</evidence>
<keyword evidence="2" id="KW-1185">Reference proteome</keyword>
<dbReference type="EMBL" id="CM018049">
    <property type="protein sequence ID" value="KAA8520678.1"/>
    <property type="molecule type" value="Genomic_DNA"/>
</dbReference>
<proteinExistence type="predicted"/>
<dbReference type="AlphaFoldDB" id="A0A5J4ZSG7"/>
<gene>
    <name evidence="1" type="ORF">F0562_015050</name>
</gene>
<sequence length="69" mass="7924">MVLPIFTEALNLRIIEGCCSRHMMSTLKRLNLVALVVISMLINRREPFHPCRKWMGQENNLQAPLANCS</sequence>
<organism evidence="1 2">
    <name type="scientific">Nyssa sinensis</name>
    <dbReference type="NCBI Taxonomy" id="561372"/>
    <lineage>
        <taxon>Eukaryota</taxon>
        <taxon>Viridiplantae</taxon>
        <taxon>Streptophyta</taxon>
        <taxon>Embryophyta</taxon>
        <taxon>Tracheophyta</taxon>
        <taxon>Spermatophyta</taxon>
        <taxon>Magnoliopsida</taxon>
        <taxon>eudicotyledons</taxon>
        <taxon>Gunneridae</taxon>
        <taxon>Pentapetalae</taxon>
        <taxon>asterids</taxon>
        <taxon>Cornales</taxon>
        <taxon>Nyssaceae</taxon>
        <taxon>Nyssa</taxon>
    </lineage>
</organism>
<reference evidence="1 2" key="1">
    <citation type="submission" date="2019-09" db="EMBL/GenBank/DDBJ databases">
        <title>A chromosome-level genome assembly of the Chinese tupelo Nyssa sinensis.</title>
        <authorList>
            <person name="Yang X."/>
            <person name="Kang M."/>
            <person name="Yang Y."/>
            <person name="Xiong H."/>
            <person name="Wang M."/>
            <person name="Zhang Z."/>
            <person name="Wang Z."/>
            <person name="Wu H."/>
            <person name="Ma T."/>
            <person name="Liu J."/>
            <person name="Xi Z."/>
        </authorList>
    </citation>
    <scope>NUCLEOTIDE SEQUENCE [LARGE SCALE GENOMIC DNA]</scope>
    <source>
        <strain evidence="1">J267</strain>
        <tissue evidence="1">Leaf</tissue>
    </source>
</reference>